<evidence type="ECO:0000313" key="5">
    <source>
        <dbReference type="EMBL" id="GEK84310.1"/>
    </source>
</evidence>
<feature type="binding site" evidence="4">
    <location>
        <position position="226"/>
    </location>
    <ligand>
        <name>allantoate</name>
        <dbReference type="ChEBI" id="CHEBI:17536"/>
    </ligand>
</feature>
<dbReference type="SUPFAM" id="SSF55031">
    <property type="entry name" value="Bacterial exopeptidase dimerisation domain"/>
    <property type="match status" value="1"/>
</dbReference>
<evidence type="ECO:0000313" key="7">
    <source>
        <dbReference type="Proteomes" id="UP000321154"/>
    </source>
</evidence>
<reference evidence="6 8" key="2">
    <citation type="submission" date="2020-07" db="EMBL/GenBank/DDBJ databases">
        <title>Sequencing the genomes of 1000 actinobacteria strains.</title>
        <authorList>
            <person name="Klenk H.-P."/>
        </authorList>
    </citation>
    <scope>NUCLEOTIDE SEQUENCE [LARGE SCALE GENOMIC DNA]</scope>
    <source>
        <strain evidence="6 8">DSM 10309</strain>
    </source>
</reference>
<keyword evidence="2 6" id="KW-0378">Hydrolase</keyword>
<feature type="binding site" evidence="3">
    <location>
        <position position="90"/>
    </location>
    <ligand>
        <name>Zn(2+)</name>
        <dbReference type="ChEBI" id="CHEBI:29105"/>
        <label>1</label>
    </ligand>
</feature>
<dbReference type="EMBL" id="JACGWW010000002">
    <property type="protein sequence ID" value="MBA8813787.1"/>
    <property type="molecule type" value="Genomic_DNA"/>
</dbReference>
<keyword evidence="7" id="KW-1185">Reference proteome</keyword>
<dbReference type="InterPro" id="IPR002933">
    <property type="entry name" value="Peptidase_M20"/>
</dbReference>
<dbReference type="CDD" id="cd03884">
    <property type="entry name" value="M20_bAS"/>
    <property type="match status" value="1"/>
</dbReference>
<name>A0A7W3JJ23_9MICO</name>
<feature type="binding site" evidence="4">
    <location>
        <position position="284"/>
    </location>
    <ligand>
        <name>allantoate</name>
        <dbReference type="ChEBI" id="CHEBI:17536"/>
    </ligand>
</feature>
<evidence type="ECO:0000313" key="8">
    <source>
        <dbReference type="Proteomes" id="UP000522688"/>
    </source>
</evidence>
<proteinExistence type="inferred from homology"/>
<organism evidence="6 8">
    <name type="scientific">Frigoribacterium faeni</name>
    <dbReference type="NCBI Taxonomy" id="145483"/>
    <lineage>
        <taxon>Bacteria</taxon>
        <taxon>Bacillati</taxon>
        <taxon>Actinomycetota</taxon>
        <taxon>Actinomycetes</taxon>
        <taxon>Micrococcales</taxon>
        <taxon>Microbacteriaceae</taxon>
        <taxon>Frigoribacterium</taxon>
    </lineage>
</organism>
<feature type="binding site" evidence="3">
    <location>
        <position position="391"/>
    </location>
    <ligand>
        <name>Zn(2+)</name>
        <dbReference type="ChEBI" id="CHEBI:29105"/>
        <label>2</label>
    </ligand>
</feature>
<dbReference type="OrthoDB" id="9808195at2"/>
<dbReference type="GO" id="GO:0016813">
    <property type="term" value="F:hydrolase activity, acting on carbon-nitrogen (but not peptide) bonds, in linear amidines"/>
    <property type="evidence" value="ECO:0007669"/>
    <property type="project" value="InterPro"/>
</dbReference>
<dbReference type="Proteomes" id="UP000321154">
    <property type="component" value="Unassembled WGS sequence"/>
</dbReference>
<evidence type="ECO:0000313" key="6">
    <source>
        <dbReference type="EMBL" id="MBA8813787.1"/>
    </source>
</evidence>
<dbReference type="GO" id="GO:0050538">
    <property type="term" value="F:N-carbamoyl-L-amino-acid hydrolase activity"/>
    <property type="evidence" value="ECO:0007669"/>
    <property type="project" value="UniProtKB-EC"/>
</dbReference>
<protein>
    <submittedName>
        <fullName evidence="6">N-carbamoyl-L-amino-acid hydrolase</fullName>
        <ecNumber evidence="6">3.5.1.87</ecNumber>
    </submittedName>
    <submittedName>
        <fullName evidence="5">Zn-dependent hydrolase</fullName>
    </submittedName>
</protein>
<dbReference type="InterPro" id="IPR036264">
    <property type="entry name" value="Bact_exopeptidase_dim_dom"/>
</dbReference>
<keyword evidence="3" id="KW-0862">Zinc</keyword>
<dbReference type="NCBIfam" id="TIGR01879">
    <property type="entry name" value="hydantase"/>
    <property type="match status" value="1"/>
</dbReference>
<reference evidence="5 7" key="1">
    <citation type="submission" date="2019-07" db="EMBL/GenBank/DDBJ databases">
        <title>Whole genome shotgun sequence of Frigoribacterium faeni NBRC 103066.</title>
        <authorList>
            <person name="Hosoyama A."/>
            <person name="Uohara A."/>
            <person name="Ohji S."/>
            <person name="Ichikawa N."/>
        </authorList>
    </citation>
    <scope>NUCLEOTIDE SEQUENCE [LARGE SCALE GENOMIC DNA]</scope>
    <source>
        <strain evidence="5 7">NBRC 103066</strain>
    </source>
</reference>
<dbReference type="Gene3D" id="3.40.630.10">
    <property type="entry name" value="Zn peptidases"/>
    <property type="match status" value="1"/>
</dbReference>
<dbReference type="EC" id="3.5.1.87" evidence="6"/>
<dbReference type="InterPro" id="IPR010158">
    <property type="entry name" value="Amidase_Cbmase"/>
</dbReference>
<comment type="caution">
    <text evidence="6">The sequence shown here is derived from an EMBL/GenBank/DDBJ whole genome shotgun (WGS) entry which is preliminary data.</text>
</comment>
<dbReference type="PANTHER" id="PTHR32494">
    <property type="entry name" value="ALLANTOATE DEIMINASE-RELATED"/>
    <property type="match status" value="1"/>
</dbReference>
<evidence type="ECO:0000256" key="3">
    <source>
        <dbReference type="PIRSR" id="PIRSR001235-1"/>
    </source>
</evidence>
<dbReference type="PANTHER" id="PTHR32494:SF5">
    <property type="entry name" value="ALLANTOATE AMIDOHYDROLASE"/>
    <property type="match status" value="1"/>
</dbReference>
<dbReference type="RefSeq" id="WP_146856639.1">
    <property type="nucleotide sequence ID" value="NZ_BAAAHR010000003.1"/>
</dbReference>
<feature type="binding site" evidence="3">
    <location>
        <position position="101"/>
    </location>
    <ligand>
        <name>Zn(2+)</name>
        <dbReference type="ChEBI" id="CHEBI:29105"/>
        <label>2</label>
    </ligand>
</feature>
<dbReference type="Proteomes" id="UP000522688">
    <property type="component" value="Unassembled WGS sequence"/>
</dbReference>
<dbReference type="PIRSF" id="PIRSF001235">
    <property type="entry name" value="Amidase_carbamoylase"/>
    <property type="match status" value="1"/>
</dbReference>
<dbReference type="GO" id="GO:0046872">
    <property type="term" value="F:metal ion binding"/>
    <property type="evidence" value="ECO:0007669"/>
    <property type="project" value="UniProtKB-KW"/>
</dbReference>
<dbReference type="Gene3D" id="3.30.70.360">
    <property type="match status" value="1"/>
</dbReference>
<evidence type="ECO:0000256" key="4">
    <source>
        <dbReference type="PIRSR" id="PIRSR001235-2"/>
    </source>
</evidence>
<dbReference type="SUPFAM" id="SSF53187">
    <property type="entry name" value="Zn-dependent exopeptidases"/>
    <property type="match status" value="1"/>
</dbReference>
<dbReference type="NCBIfam" id="NF006770">
    <property type="entry name" value="PRK09290.1-4"/>
    <property type="match status" value="1"/>
</dbReference>
<dbReference type="EMBL" id="BJUV01000033">
    <property type="protein sequence ID" value="GEK84310.1"/>
    <property type="molecule type" value="Genomic_DNA"/>
</dbReference>
<feature type="binding site" evidence="3">
    <location>
        <position position="201"/>
    </location>
    <ligand>
        <name>Zn(2+)</name>
        <dbReference type="ChEBI" id="CHEBI:29105"/>
        <label>1</label>
    </ligand>
</feature>
<accession>A0A7W3JJ23</accession>
<feature type="binding site" evidence="4">
    <location>
        <position position="297"/>
    </location>
    <ligand>
        <name>allantoate</name>
        <dbReference type="ChEBI" id="CHEBI:17536"/>
    </ligand>
</feature>
<gene>
    <name evidence="6" type="ORF">FB463_002036</name>
    <name evidence="5" type="ORF">FFA01_26190</name>
</gene>
<comment type="similarity">
    <text evidence="1">Belongs to the peptidase M20 family.</text>
</comment>
<feature type="binding site" evidence="3">
    <location>
        <position position="101"/>
    </location>
    <ligand>
        <name>Zn(2+)</name>
        <dbReference type="ChEBI" id="CHEBI:29105"/>
        <label>1</label>
    </ligand>
</feature>
<sequence length="434" mass="45147">MASARSGAPVDRPVLRSSFDGLWSDLDGVGRDPRSGGYDRFSWTGVDLGLREWFAAEASRRGLSVETDRNGNQWAWWGEPADGAVVTGSHLDSVPGGGAFDGPLGVVAALLAVDALQAAGVEPTRPLAVVNFVEEEGARFGLACLGSRLMTGAVDASHALALTDDDGTSLAEAMTRAGHAAEHVGVDEAALARIGVFVELHVEQGRHLALGDESVGVASSILPHGRWHFCFEGEGNHAGTTRLVDRHDPMLPFAEVVGAARRLAAEAQAVTTFGRVRVDPNGTNAIPSRVDAWLDARGAEQGGVTRLVDDLQRFAEEAAAGHGVRLTVTNDSFTPVVDFDASLSDRLRSSLGAASIAAPTLPTAAGHDAGILAARVPTAMLFVRNPTGVSHSPYEQADESDCVDGVEALTVVLRDLLVQPLEVVSAAGAPAGVA</sequence>
<dbReference type="AlphaFoldDB" id="A0A7W3JJ23"/>
<keyword evidence="3" id="KW-0479">Metal-binding</keyword>
<comment type="cofactor">
    <cofactor evidence="3">
        <name>Zn(2+)</name>
        <dbReference type="ChEBI" id="CHEBI:29105"/>
    </cofactor>
    <text evidence="3">Binds 2 Zn(2+) ions per subunit.</text>
</comment>
<evidence type="ECO:0000256" key="2">
    <source>
        <dbReference type="ARBA" id="ARBA00022801"/>
    </source>
</evidence>
<evidence type="ECO:0000256" key="1">
    <source>
        <dbReference type="ARBA" id="ARBA00006153"/>
    </source>
</evidence>
<feature type="binding site" evidence="3">
    <location>
        <position position="136"/>
    </location>
    <ligand>
        <name>Zn(2+)</name>
        <dbReference type="ChEBI" id="CHEBI:29105"/>
        <label>2</label>
    </ligand>
</feature>
<dbReference type="Pfam" id="PF01546">
    <property type="entry name" value="Peptidase_M20"/>
    <property type="match status" value="1"/>
</dbReference>